<keyword evidence="2" id="KW-1185">Reference proteome</keyword>
<protein>
    <submittedName>
        <fullName evidence="3">COMM domain-containing protein</fullName>
    </submittedName>
</protein>
<dbReference type="Proteomes" id="UP000271162">
    <property type="component" value="Unassembled WGS sequence"/>
</dbReference>
<gene>
    <name evidence="1" type="ORF">NBR_LOCUS5784</name>
</gene>
<dbReference type="WBParaSite" id="NBR_0000578301-mRNA-1">
    <property type="protein sequence ID" value="NBR_0000578301-mRNA-1"/>
    <property type="gene ID" value="NBR_0000578301"/>
</dbReference>
<dbReference type="OMA" id="EYSMAAD"/>
<dbReference type="EMBL" id="UYSL01019759">
    <property type="protein sequence ID" value="VDL69373.1"/>
    <property type="molecule type" value="Genomic_DNA"/>
</dbReference>
<proteinExistence type="predicted"/>
<name>A0A0N4XT81_NIPBR</name>
<evidence type="ECO:0000313" key="2">
    <source>
        <dbReference type="Proteomes" id="UP000271162"/>
    </source>
</evidence>
<reference evidence="1 2" key="2">
    <citation type="submission" date="2018-11" db="EMBL/GenBank/DDBJ databases">
        <authorList>
            <consortium name="Pathogen Informatics"/>
        </authorList>
    </citation>
    <scope>NUCLEOTIDE SEQUENCE [LARGE SCALE GENOMIC DNA]</scope>
</reference>
<sequence length="217" mass="24708">MTSTYNRDVLGEMVMELQCLLQTENVVPFLCSRCDDLVNVTEKFFADGLSEEEYSMAADHLKIEESALKKILLQLVRVVANLASIDVKVESVLDNLPVRSFLEEDVMIIVRSCVESASKYPEKISSLVKHHLHDSVNGSYLDSTMRFDRNIAQRSLLDTDGPRHATFVWRLQLKGREDVMLRVSLATLTHLSKQLDAISAEMNKSRHAHLQSSFHRF</sequence>
<organism evidence="3">
    <name type="scientific">Nippostrongylus brasiliensis</name>
    <name type="common">Rat hookworm</name>
    <dbReference type="NCBI Taxonomy" id="27835"/>
    <lineage>
        <taxon>Eukaryota</taxon>
        <taxon>Metazoa</taxon>
        <taxon>Ecdysozoa</taxon>
        <taxon>Nematoda</taxon>
        <taxon>Chromadorea</taxon>
        <taxon>Rhabditida</taxon>
        <taxon>Rhabditina</taxon>
        <taxon>Rhabditomorpha</taxon>
        <taxon>Strongyloidea</taxon>
        <taxon>Heligmosomidae</taxon>
        <taxon>Nippostrongylus</taxon>
    </lineage>
</organism>
<reference evidence="3" key="1">
    <citation type="submission" date="2017-02" db="UniProtKB">
        <authorList>
            <consortium name="WormBaseParasite"/>
        </authorList>
    </citation>
    <scope>IDENTIFICATION</scope>
</reference>
<evidence type="ECO:0000313" key="1">
    <source>
        <dbReference type="EMBL" id="VDL69373.1"/>
    </source>
</evidence>
<dbReference type="AlphaFoldDB" id="A0A0N4XT81"/>
<evidence type="ECO:0000313" key="3">
    <source>
        <dbReference type="WBParaSite" id="NBR_0000578301-mRNA-1"/>
    </source>
</evidence>
<accession>A0A0N4XT81</accession>